<keyword evidence="1" id="KW-0812">Transmembrane</keyword>
<gene>
    <name evidence="2" type="ORF">SVUK_LOCUS12599</name>
</gene>
<evidence type="ECO:0000313" key="2">
    <source>
        <dbReference type="EMBL" id="VDM77601.1"/>
    </source>
</evidence>
<organism evidence="2 3">
    <name type="scientific">Strongylus vulgaris</name>
    <name type="common">Blood worm</name>
    <dbReference type="NCBI Taxonomy" id="40348"/>
    <lineage>
        <taxon>Eukaryota</taxon>
        <taxon>Metazoa</taxon>
        <taxon>Ecdysozoa</taxon>
        <taxon>Nematoda</taxon>
        <taxon>Chromadorea</taxon>
        <taxon>Rhabditida</taxon>
        <taxon>Rhabditina</taxon>
        <taxon>Rhabditomorpha</taxon>
        <taxon>Strongyloidea</taxon>
        <taxon>Strongylidae</taxon>
        <taxon>Strongylus</taxon>
    </lineage>
</organism>
<name>A0A3P7IX98_STRVU</name>
<reference evidence="2 3" key="1">
    <citation type="submission" date="2018-11" db="EMBL/GenBank/DDBJ databases">
        <authorList>
            <consortium name="Pathogen Informatics"/>
        </authorList>
    </citation>
    <scope>NUCLEOTIDE SEQUENCE [LARGE SCALE GENOMIC DNA]</scope>
</reference>
<dbReference type="AlphaFoldDB" id="A0A3P7IX98"/>
<keyword evidence="1" id="KW-0472">Membrane</keyword>
<accession>A0A3P7IX98</accession>
<dbReference type="Proteomes" id="UP000270094">
    <property type="component" value="Unassembled WGS sequence"/>
</dbReference>
<evidence type="ECO:0000313" key="3">
    <source>
        <dbReference type="Proteomes" id="UP000270094"/>
    </source>
</evidence>
<feature type="transmembrane region" description="Helical" evidence="1">
    <location>
        <begin position="64"/>
        <end position="86"/>
    </location>
</feature>
<keyword evidence="1" id="KW-1133">Transmembrane helix</keyword>
<keyword evidence="3" id="KW-1185">Reference proteome</keyword>
<evidence type="ECO:0000256" key="1">
    <source>
        <dbReference type="SAM" id="Phobius"/>
    </source>
</evidence>
<sequence length="133" mass="14066">MLTYLPASSIKWFCPLQSGTGADGRLGGGIGNECVEVAAESGGGGGERGGGAGASAYIICKEPLLLVLLVQMLVQVLVQVLLRVLLREYGRKGRGDVSKAEMKVEEVALEQALMLNIGTYSSNNNTFHFHSQP</sequence>
<protein>
    <submittedName>
        <fullName evidence="2">Uncharacterized protein</fullName>
    </submittedName>
</protein>
<proteinExistence type="predicted"/>
<dbReference type="EMBL" id="UYYB01099636">
    <property type="protein sequence ID" value="VDM77601.1"/>
    <property type="molecule type" value="Genomic_DNA"/>
</dbReference>